<feature type="transmembrane region" description="Helical" evidence="1">
    <location>
        <begin position="128"/>
        <end position="151"/>
    </location>
</feature>
<feature type="transmembrane region" description="Helical" evidence="1">
    <location>
        <begin position="39"/>
        <end position="57"/>
    </location>
</feature>
<dbReference type="InterPro" id="IPR049500">
    <property type="entry name" value="Peptidase_M50B-like"/>
</dbReference>
<dbReference type="AlphaFoldDB" id="A0A7S0Q164"/>
<name>A0A7S0Q164_9EUKA</name>
<dbReference type="EMBL" id="HBEY01029294">
    <property type="protein sequence ID" value="CAD8610508.1"/>
    <property type="molecule type" value="Transcribed_RNA"/>
</dbReference>
<gene>
    <name evidence="2" type="ORF">CPEL01642_LOCUS13886</name>
</gene>
<accession>A0A7S0Q164</accession>
<dbReference type="PANTHER" id="PTHR33979:SF2">
    <property type="entry name" value="PEPTIDASE M50B-LIKE-DOMAIN-CONTAINING PROTEIN"/>
    <property type="match status" value="1"/>
</dbReference>
<organism evidence="2">
    <name type="scientific">Coccolithus braarudii</name>
    <dbReference type="NCBI Taxonomy" id="221442"/>
    <lineage>
        <taxon>Eukaryota</taxon>
        <taxon>Haptista</taxon>
        <taxon>Haptophyta</taxon>
        <taxon>Prymnesiophyceae</taxon>
        <taxon>Coccolithales</taxon>
        <taxon>Coccolithaceae</taxon>
        <taxon>Coccolithus</taxon>
    </lineage>
</organism>
<feature type="transmembrane region" description="Helical" evidence="1">
    <location>
        <begin position="87"/>
        <end position="108"/>
    </location>
</feature>
<sequence>MEERCTIIFLCVFFGALCGGLTALDFSGAWKDSRFLLESVILFIGCANMIYGTYDIYDDTVRRKDERSDAFKFAQLSPCMAARCVGCVWFLIAATGCVGAIAGTIIIAEGSNGVGKDSGGPCSNCLAFWKMVPALAVLGSGVALPVAELAFRRGKTDPKPPNFTLPGGS</sequence>
<keyword evidence="1" id="KW-0812">Transmembrane</keyword>
<evidence type="ECO:0000256" key="1">
    <source>
        <dbReference type="SAM" id="Phobius"/>
    </source>
</evidence>
<keyword evidence="1" id="KW-1133">Transmembrane helix</keyword>
<reference evidence="2" key="1">
    <citation type="submission" date="2021-01" db="EMBL/GenBank/DDBJ databases">
        <authorList>
            <person name="Corre E."/>
            <person name="Pelletier E."/>
            <person name="Niang G."/>
            <person name="Scheremetjew M."/>
            <person name="Finn R."/>
            <person name="Kale V."/>
            <person name="Holt S."/>
            <person name="Cochrane G."/>
            <person name="Meng A."/>
            <person name="Brown T."/>
            <person name="Cohen L."/>
        </authorList>
    </citation>
    <scope>NUCLEOTIDE SEQUENCE</scope>
    <source>
        <strain evidence="2">PLY182g</strain>
    </source>
</reference>
<proteinExistence type="predicted"/>
<evidence type="ECO:0000313" key="2">
    <source>
        <dbReference type="EMBL" id="CAD8610508.1"/>
    </source>
</evidence>
<keyword evidence="1" id="KW-0472">Membrane</keyword>
<protein>
    <submittedName>
        <fullName evidence="2">Uncharacterized protein</fullName>
    </submittedName>
</protein>
<dbReference type="Pfam" id="PF13398">
    <property type="entry name" value="Peptidase_M50B"/>
    <property type="match status" value="1"/>
</dbReference>
<dbReference type="PANTHER" id="PTHR33979">
    <property type="entry name" value="OS02G0221600 PROTEIN"/>
    <property type="match status" value="1"/>
</dbReference>